<dbReference type="SUPFAM" id="SSF55874">
    <property type="entry name" value="ATPase domain of HSP90 chaperone/DNA topoisomerase II/histidine kinase"/>
    <property type="match status" value="1"/>
</dbReference>
<keyword evidence="9" id="KW-0902">Two-component regulatory system</keyword>
<evidence type="ECO:0000313" key="13">
    <source>
        <dbReference type="EMBL" id="TLS37896.1"/>
    </source>
</evidence>
<dbReference type="SUPFAM" id="SSF55785">
    <property type="entry name" value="PYP-like sensor domain (PAS domain)"/>
    <property type="match status" value="3"/>
</dbReference>
<keyword evidence="4" id="KW-0808">Transferase</keyword>
<dbReference type="Gene3D" id="1.10.287.130">
    <property type="match status" value="1"/>
</dbReference>
<evidence type="ECO:0000256" key="3">
    <source>
        <dbReference type="ARBA" id="ARBA00022553"/>
    </source>
</evidence>
<dbReference type="PRINTS" id="PR00344">
    <property type="entry name" value="BCTRLSENSOR"/>
</dbReference>
<keyword evidence="8" id="KW-0749">Sporulation</keyword>
<dbReference type="PROSITE" id="PS50113">
    <property type="entry name" value="PAC"/>
    <property type="match status" value="2"/>
</dbReference>
<dbReference type="OrthoDB" id="9815750at2"/>
<dbReference type="Gene3D" id="3.30.450.20">
    <property type="entry name" value="PAS domain"/>
    <property type="match status" value="3"/>
</dbReference>
<dbReference type="Pfam" id="PF02518">
    <property type="entry name" value="HATPase_c"/>
    <property type="match status" value="1"/>
</dbReference>
<evidence type="ECO:0000256" key="9">
    <source>
        <dbReference type="ARBA" id="ARBA00023012"/>
    </source>
</evidence>
<dbReference type="Pfam" id="PF00989">
    <property type="entry name" value="PAS"/>
    <property type="match status" value="1"/>
</dbReference>
<feature type="domain" description="PAS" evidence="11">
    <location>
        <begin position="420"/>
        <end position="475"/>
    </location>
</feature>
<dbReference type="InterPro" id="IPR013767">
    <property type="entry name" value="PAS_fold"/>
</dbReference>
<dbReference type="AlphaFoldDB" id="A0A5R9F6C2"/>
<evidence type="ECO:0000256" key="4">
    <source>
        <dbReference type="ARBA" id="ARBA00022679"/>
    </source>
</evidence>
<dbReference type="PANTHER" id="PTHR43304">
    <property type="entry name" value="PHYTOCHROME-LIKE PROTEIN CPH1"/>
    <property type="match status" value="1"/>
</dbReference>
<dbReference type="InterPro" id="IPR000014">
    <property type="entry name" value="PAS"/>
</dbReference>
<comment type="caution">
    <text evidence="13">The sequence shown here is derived from an EMBL/GenBank/DDBJ whole genome shotgun (WGS) entry which is preliminary data.</text>
</comment>
<dbReference type="FunFam" id="1.10.287.130:FF:000040">
    <property type="entry name" value="PAS domain-containing sensor histidine kinase"/>
    <property type="match status" value="1"/>
</dbReference>
<dbReference type="CDD" id="cd00075">
    <property type="entry name" value="HATPase"/>
    <property type="match status" value="1"/>
</dbReference>
<dbReference type="Gene3D" id="3.30.565.10">
    <property type="entry name" value="Histidine kinase-like ATPase, C-terminal domain"/>
    <property type="match status" value="1"/>
</dbReference>
<accession>A0A5R9F6C2</accession>
<dbReference type="PROSITE" id="PS50109">
    <property type="entry name" value="HIS_KIN"/>
    <property type="match status" value="1"/>
</dbReference>
<evidence type="ECO:0000256" key="5">
    <source>
        <dbReference type="ARBA" id="ARBA00022741"/>
    </source>
</evidence>
<dbReference type="InterPro" id="IPR001610">
    <property type="entry name" value="PAC"/>
</dbReference>
<dbReference type="EC" id="2.7.13.3" evidence="2"/>
<dbReference type="Pfam" id="PF13426">
    <property type="entry name" value="PAS_9"/>
    <property type="match status" value="1"/>
</dbReference>
<keyword evidence="14" id="KW-1185">Reference proteome</keyword>
<evidence type="ECO:0000259" key="10">
    <source>
        <dbReference type="PROSITE" id="PS50109"/>
    </source>
</evidence>
<dbReference type="InterPro" id="IPR052162">
    <property type="entry name" value="Sensor_kinase/Photoreceptor"/>
</dbReference>
<evidence type="ECO:0000313" key="14">
    <source>
        <dbReference type="Proteomes" id="UP000308230"/>
    </source>
</evidence>
<evidence type="ECO:0000256" key="7">
    <source>
        <dbReference type="ARBA" id="ARBA00022840"/>
    </source>
</evidence>
<dbReference type="CDD" id="cd00082">
    <property type="entry name" value="HisKA"/>
    <property type="match status" value="1"/>
</dbReference>
<dbReference type="Proteomes" id="UP000308230">
    <property type="component" value="Unassembled WGS sequence"/>
</dbReference>
<keyword evidence="3" id="KW-0597">Phosphoprotein</keyword>
<dbReference type="EMBL" id="SWLG01000005">
    <property type="protein sequence ID" value="TLS37896.1"/>
    <property type="molecule type" value="Genomic_DNA"/>
</dbReference>
<feature type="domain" description="PAC" evidence="12">
    <location>
        <begin position="364"/>
        <end position="416"/>
    </location>
</feature>
<dbReference type="InterPro" id="IPR005467">
    <property type="entry name" value="His_kinase_dom"/>
</dbReference>
<gene>
    <name evidence="13" type="ORF">FCL54_08745</name>
</gene>
<dbReference type="PANTHER" id="PTHR43304:SF1">
    <property type="entry name" value="PAC DOMAIN-CONTAINING PROTEIN"/>
    <property type="match status" value="1"/>
</dbReference>
<sequence length="764" mass="87090">MRRREGDVTKRIVTESINCNGLLLTTQPPIAADFQYGNRLMEDDSIIRNVQYFPGAVYKLIKKNGEIILDMVEGDLLDVLHLKKQDLIGLNVNHLKVQNENEKKRVLSLFQQAFEGKDISFEGVVNGVDYCSSLKPVLKGDNVKEVFGNAVNMSRKRKNAQIVEESEQRLRSLYFNFPEAIFSLDVSGKIKGMNPASEQLVGYQEKELLFLNYMDFIVPKDVHRVKKQFEIALEGNVVQYETSMITMEKEELYIQITNIPIYIHNEIKGLFGIVKNLTKERNAEGALTDSQEKYQLIAENTNDLICLLDSADKTVCYASPSHQWVLGCSAESFQGSSFFRDMDEASRTNLRKAFEEAVIKKEAIHYECRRMHAEGHWITFEDHAMPVFDSNNKISNFVVVSRDITAQKKSEKTLHDTLNKLEKLKMAIDEAALVSVTDKEGNILYVNKKFCEISQYDKDELLGNDHTFLRSDHHPPGFFEKLNETIKKGEIWRGELKNRAKDGSIFWVYTTIVPFLDENNEPYQFFYIRNDITEEKQTEELLRTTDKLSVIGELAAGVAHEIRNPLTSLKGFAQILRSRIRNKGDKEFVDIMLSELDRINHIVNEFMVLSKPQELQRENADMHELLKHVLAIVETQAIINNVTIRTDVPEKLPGVYCDKSQIKQVLLNLLKNAIEAMPGGGSILIRFNTVGRNLTIQITDTGKGIPEHQLKSIGKPFYTTKDKGNGLGLMICKKIIENHQGELHITSRENKGTIVKVSIPVVIS</sequence>
<evidence type="ECO:0000256" key="1">
    <source>
        <dbReference type="ARBA" id="ARBA00000085"/>
    </source>
</evidence>
<keyword evidence="7" id="KW-0067">ATP-binding</keyword>
<dbReference type="InterPro" id="IPR000700">
    <property type="entry name" value="PAS-assoc_C"/>
</dbReference>
<feature type="domain" description="PAC" evidence="12">
    <location>
        <begin position="492"/>
        <end position="544"/>
    </location>
</feature>
<dbReference type="SMART" id="SM00086">
    <property type="entry name" value="PAC"/>
    <property type="match status" value="3"/>
</dbReference>
<dbReference type="NCBIfam" id="TIGR00229">
    <property type="entry name" value="sensory_box"/>
    <property type="match status" value="3"/>
</dbReference>
<dbReference type="InterPro" id="IPR003661">
    <property type="entry name" value="HisK_dim/P_dom"/>
</dbReference>
<protein>
    <recommendedName>
        <fullName evidence="2">histidine kinase</fullName>
        <ecNumber evidence="2">2.7.13.3</ecNumber>
    </recommendedName>
</protein>
<dbReference type="GO" id="GO:0005524">
    <property type="term" value="F:ATP binding"/>
    <property type="evidence" value="ECO:0007669"/>
    <property type="project" value="UniProtKB-KW"/>
</dbReference>
<dbReference type="Pfam" id="PF00512">
    <property type="entry name" value="HisKA"/>
    <property type="match status" value="1"/>
</dbReference>
<evidence type="ECO:0000259" key="12">
    <source>
        <dbReference type="PROSITE" id="PS50113"/>
    </source>
</evidence>
<comment type="catalytic activity">
    <reaction evidence="1">
        <text>ATP + protein L-histidine = ADP + protein N-phospho-L-histidine.</text>
        <dbReference type="EC" id="2.7.13.3"/>
    </reaction>
</comment>
<dbReference type="SMART" id="SM00091">
    <property type="entry name" value="PAS"/>
    <property type="match status" value="3"/>
</dbReference>
<name>A0A5R9F6C2_9BACL</name>
<evidence type="ECO:0000256" key="2">
    <source>
        <dbReference type="ARBA" id="ARBA00012438"/>
    </source>
</evidence>
<dbReference type="PROSITE" id="PS50112">
    <property type="entry name" value="PAS"/>
    <property type="match status" value="2"/>
</dbReference>
<dbReference type="GO" id="GO:0030435">
    <property type="term" value="P:sporulation resulting in formation of a cellular spore"/>
    <property type="evidence" value="ECO:0007669"/>
    <property type="project" value="UniProtKB-KW"/>
</dbReference>
<keyword evidence="5" id="KW-0547">Nucleotide-binding</keyword>
<dbReference type="GO" id="GO:0000155">
    <property type="term" value="F:phosphorelay sensor kinase activity"/>
    <property type="evidence" value="ECO:0007669"/>
    <property type="project" value="InterPro"/>
</dbReference>
<dbReference type="InterPro" id="IPR036097">
    <property type="entry name" value="HisK_dim/P_sf"/>
</dbReference>
<dbReference type="GO" id="GO:0006355">
    <property type="term" value="P:regulation of DNA-templated transcription"/>
    <property type="evidence" value="ECO:0007669"/>
    <property type="project" value="InterPro"/>
</dbReference>
<feature type="domain" description="Histidine kinase" evidence="10">
    <location>
        <begin position="557"/>
        <end position="763"/>
    </location>
</feature>
<evidence type="ECO:0000256" key="6">
    <source>
        <dbReference type="ARBA" id="ARBA00022777"/>
    </source>
</evidence>
<keyword evidence="6" id="KW-0418">Kinase</keyword>
<dbReference type="InterPro" id="IPR003594">
    <property type="entry name" value="HATPase_dom"/>
</dbReference>
<dbReference type="SMART" id="SM00387">
    <property type="entry name" value="HATPase_c"/>
    <property type="match status" value="1"/>
</dbReference>
<feature type="domain" description="PAS" evidence="11">
    <location>
        <begin position="166"/>
        <end position="236"/>
    </location>
</feature>
<evidence type="ECO:0000256" key="8">
    <source>
        <dbReference type="ARBA" id="ARBA00022969"/>
    </source>
</evidence>
<organism evidence="13 14">
    <name type="scientific">Exobacillus caeni</name>
    <dbReference type="NCBI Taxonomy" id="2574798"/>
    <lineage>
        <taxon>Bacteria</taxon>
        <taxon>Bacillati</taxon>
        <taxon>Bacillota</taxon>
        <taxon>Bacilli</taxon>
        <taxon>Bacillales</taxon>
        <taxon>Guptibacillaceae</taxon>
        <taxon>Exobacillus</taxon>
    </lineage>
</organism>
<dbReference type="SUPFAM" id="SSF47384">
    <property type="entry name" value="Homodimeric domain of signal transducing histidine kinase"/>
    <property type="match status" value="1"/>
</dbReference>
<dbReference type="SMART" id="SM00388">
    <property type="entry name" value="HisKA"/>
    <property type="match status" value="1"/>
</dbReference>
<dbReference type="InterPro" id="IPR013655">
    <property type="entry name" value="PAS_fold_3"/>
</dbReference>
<evidence type="ECO:0000259" key="11">
    <source>
        <dbReference type="PROSITE" id="PS50112"/>
    </source>
</evidence>
<dbReference type="InterPro" id="IPR036890">
    <property type="entry name" value="HATPase_C_sf"/>
</dbReference>
<reference evidence="13 14" key="1">
    <citation type="submission" date="2019-04" db="EMBL/GenBank/DDBJ databases">
        <title>Bacillus caeni sp. nov., a bacterium isolated from mangrove sediment.</title>
        <authorList>
            <person name="Huang H."/>
            <person name="Mo K."/>
            <person name="Hu Y."/>
        </authorList>
    </citation>
    <scope>NUCLEOTIDE SEQUENCE [LARGE SCALE GENOMIC DNA]</scope>
    <source>
        <strain evidence="13 14">HB172195</strain>
    </source>
</reference>
<dbReference type="InterPro" id="IPR035965">
    <property type="entry name" value="PAS-like_dom_sf"/>
</dbReference>
<proteinExistence type="predicted"/>
<dbReference type="InterPro" id="IPR004358">
    <property type="entry name" value="Sig_transdc_His_kin-like_C"/>
</dbReference>
<dbReference type="Pfam" id="PF08447">
    <property type="entry name" value="PAS_3"/>
    <property type="match status" value="1"/>
</dbReference>
<dbReference type="CDD" id="cd00130">
    <property type="entry name" value="PAS"/>
    <property type="match status" value="3"/>
</dbReference>